<dbReference type="InterPro" id="IPR013087">
    <property type="entry name" value="Znf_C2H2_type"/>
</dbReference>
<accession>A0AAD6VHB6</accession>
<dbReference type="PROSITE" id="PS50157">
    <property type="entry name" value="ZINC_FINGER_C2H2_2"/>
    <property type="match status" value="7"/>
</dbReference>
<proteinExistence type="predicted"/>
<evidence type="ECO:0000256" key="4">
    <source>
        <dbReference type="ARBA" id="ARBA00022771"/>
    </source>
</evidence>
<dbReference type="InterPro" id="IPR036236">
    <property type="entry name" value="Znf_C2H2_sf"/>
</dbReference>
<keyword evidence="6" id="KW-0805">Transcription regulation</keyword>
<evidence type="ECO:0000256" key="10">
    <source>
        <dbReference type="SAM" id="MobiDB-lite"/>
    </source>
</evidence>
<sequence>MALTTVVVGPPSVLGKRGRASNRFLLHLSSSPEPFPSSDSQPVASTSKSLPILINGTLVSNTKKRYKCTHPGCDKAYSKPSRLEEHGRSHSGQRPFVCEKCDKSYLRETHLQAHARSHCSNSERPFLCPEPNCEKRFWTAQHLRVHTDWHNCAKPFTCPETDCKEAFAKHHQLRAHRCTVHAAPGTKPYQCDHEGCTQSFSTNQHLRTHSKVHNDKRYTCANPTCLAEGTIKFFPTWTALQNHNRTEHPPTCAHSSCNGRTFTSQKGLRAHQKLHEQQATEADIGAAIPSDSEEERPRKKRRGGELGRDWQCDVNDCTKDFKSKKALTTHIKITHLGRRDFTCPRTTCGQTFGYKHLLQRHLAKHDASSEHSDEDGRPHAKPATVHIDIDAITGSTYSQTAQRKVTAVKALRCPYPNLDGLAILPNGEGASHAATCDYVFSRAYDLRRHLQAAHAVVVDKDGADRWVQRLKKAGPGLST</sequence>
<evidence type="ECO:0000256" key="7">
    <source>
        <dbReference type="ARBA" id="ARBA00023163"/>
    </source>
</evidence>
<feature type="domain" description="C2H2-type" evidence="11">
    <location>
        <begin position="126"/>
        <end position="155"/>
    </location>
</feature>
<evidence type="ECO:0000256" key="6">
    <source>
        <dbReference type="ARBA" id="ARBA00023015"/>
    </source>
</evidence>
<dbReference type="SUPFAM" id="SSF57667">
    <property type="entry name" value="beta-beta-alpha zinc fingers"/>
    <property type="match status" value="4"/>
</dbReference>
<feature type="domain" description="C2H2-type" evidence="11">
    <location>
        <begin position="310"/>
        <end position="340"/>
    </location>
</feature>
<evidence type="ECO:0000256" key="8">
    <source>
        <dbReference type="ARBA" id="ARBA00023242"/>
    </source>
</evidence>
<feature type="domain" description="C2H2-type" evidence="11">
    <location>
        <begin position="341"/>
        <end position="370"/>
    </location>
</feature>
<evidence type="ECO:0000313" key="12">
    <source>
        <dbReference type="EMBL" id="KAJ7209665.1"/>
    </source>
</evidence>
<dbReference type="FunFam" id="3.30.160.60:FF:000125">
    <property type="entry name" value="Putative zinc finger protein 143"/>
    <property type="match status" value="1"/>
</dbReference>
<name>A0AAD6VHB6_9AGAR</name>
<feature type="domain" description="C2H2-type" evidence="11">
    <location>
        <begin position="66"/>
        <end position="95"/>
    </location>
</feature>
<dbReference type="PROSITE" id="PS00028">
    <property type="entry name" value="ZINC_FINGER_C2H2_1"/>
    <property type="match status" value="7"/>
</dbReference>
<dbReference type="PANTHER" id="PTHR46179">
    <property type="entry name" value="ZINC FINGER PROTEIN"/>
    <property type="match status" value="1"/>
</dbReference>
<keyword evidence="2" id="KW-0479">Metal-binding</keyword>
<keyword evidence="8" id="KW-0539">Nucleus</keyword>
<dbReference type="FunFam" id="3.30.160.60:FF:000624">
    <property type="entry name" value="zinc finger protein 697"/>
    <property type="match status" value="1"/>
</dbReference>
<evidence type="ECO:0000256" key="3">
    <source>
        <dbReference type="ARBA" id="ARBA00022737"/>
    </source>
</evidence>
<feature type="domain" description="C2H2-type" evidence="11">
    <location>
        <begin position="96"/>
        <end position="123"/>
    </location>
</feature>
<dbReference type="GO" id="GO:0000978">
    <property type="term" value="F:RNA polymerase II cis-regulatory region sequence-specific DNA binding"/>
    <property type="evidence" value="ECO:0007669"/>
    <property type="project" value="UniProtKB-ARBA"/>
</dbReference>
<evidence type="ECO:0000313" key="13">
    <source>
        <dbReference type="Proteomes" id="UP001219525"/>
    </source>
</evidence>
<keyword evidence="3" id="KW-0677">Repeat</keyword>
<organism evidence="12 13">
    <name type="scientific">Mycena pura</name>
    <dbReference type="NCBI Taxonomy" id="153505"/>
    <lineage>
        <taxon>Eukaryota</taxon>
        <taxon>Fungi</taxon>
        <taxon>Dikarya</taxon>
        <taxon>Basidiomycota</taxon>
        <taxon>Agaricomycotina</taxon>
        <taxon>Agaricomycetes</taxon>
        <taxon>Agaricomycetidae</taxon>
        <taxon>Agaricales</taxon>
        <taxon>Marasmiineae</taxon>
        <taxon>Mycenaceae</taxon>
        <taxon>Mycena</taxon>
    </lineage>
</organism>
<evidence type="ECO:0000256" key="2">
    <source>
        <dbReference type="ARBA" id="ARBA00022723"/>
    </source>
</evidence>
<dbReference type="Pfam" id="PF00096">
    <property type="entry name" value="zf-C2H2"/>
    <property type="match status" value="4"/>
</dbReference>
<dbReference type="GO" id="GO:0000981">
    <property type="term" value="F:DNA-binding transcription factor activity, RNA polymerase II-specific"/>
    <property type="evidence" value="ECO:0007669"/>
    <property type="project" value="UniProtKB-ARBA"/>
</dbReference>
<feature type="domain" description="C2H2-type" evidence="11">
    <location>
        <begin position="189"/>
        <end position="218"/>
    </location>
</feature>
<reference evidence="12" key="1">
    <citation type="submission" date="2023-03" db="EMBL/GenBank/DDBJ databases">
        <title>Massive genome expansion in bonnet fungi (Mycena s.s.) driven by repeated elements and novel gene families across ecological guilds.</title>
        <authorList>
            <consortium name="Lawrence Berkeley National Laboratory"/>
            <person name="Harder C.B."/>
            <person name="Miyauchi S."/>
            <person name="Viragh M."/>
            <person name="Kuo A."/>
            <person name="Thoen E."/>
            <person name="Andreopoulos B."/>
            <person name="Lu D."/>
            <person name="Skrede I."/>
            <person name="Drula E."/>
            <person name="Henrissat B."/>
            <person name="Morin E."/>
            <person name="Kohler A."/>
            <person name="Barry K."/>
            <person name="LaButti K."/>
            <person name="Morin E."/>
            <person name="Salamov A."/>
            <person name="Lipzen A."/>
            <person name="Mereny Z."/>
            <person name="Hegedus B."/>
            <person name="Baldrian P."/>
            <person name="Stursova M."/>
            <person name="Weitz H."/>
            <person name="Taylor A."/>
            <person name="Grigoriev I.V."/>
            <person name="Nagy L.G."/>
            <person name="Martin F."/>
            <person name="Kauserud H."/>
        </authorList>
    </citation>
    <scope>NUCLEOTIDE SEQUENCE</scope>
    <source>
        <strain evidence="12">9144</strain>
    </source>
</reference>
<feature type="domain" description="C2H2-type" evidence="11">
    <location>
        <begin position="156"/>
        <end position="186"/>
    </location>
</feature>
<dbReference type="FunFam" id="3.30.160.60:FF:001102">
    <property type="entry name" value="Transcription factor IIIA"/>
    <property type="match status" value="1"/>
</dbReference>
<evidence type="ECO:0000256" key="5">
    <source>
        <dbReference type="ARBA" id="ARBA00022833"/>
    </source>
</evidence>
<dbReference type="InterPro" id="IPR051061">
    <property type="entry name" value="Zinc_finger_trans_reg"/>
</dbReference>
<evidence type="ECO:0000259" key="11">
    <source>
        <dbReference type="PROSITE" id="PS50157"/>
    </source>
</evidence>
<gene>
    <name evidence="12" type="ORF">GGX14DRAFT_452499</name>
</gene>
<dbReference type="GO" id="GO:0005634">
    <property type="term" value="C:nucleus"/>
    <property type="evidence" value="ECO:0007669"/>
    <property type="project" value="UniProtKB-SubCell"/>
</dbReference>
<feature type="region of interest" description="Disordered" evidence="10">
    <location>
        <begin position="272"/>
        <end position="305"/>
    </location>
</feature>
<dbReference type="AlphaFoldDB" id="A0AAD6VHB6"/>
<dbReference type="Gene3D" id="3.30.160.60">
    <property type="entry name" value="Classic Zinc Finger"/>
    <property type="match status" value="5"/>
</dbReference>
<dbReference type="EMBL" id="JARJCW010000030">
    <property type="protein sequence ID" value="KAJ7209665.1"/>
    <property type="molecule type" value="Genomic_DNA"/>
</dbReference>
<evidence type="ECO:0000256" key="1">
    <source>
        <dbReference type="ARBA" id="ARBA00004123"/>
    </source>
</evidence>
<keyword evidence="4 9" id="KW-0863">Zinc-finger</keyword>
<evidence type="ECO:0000256" key="9">
    <source>
        <dbReference type="PROSITE-ProRule" id="PRU00042"/>
    </source>
</evidence>
<keyword evidence="13" id="KW-1185">Reference proteome</keyword>
<comment type="subcellular location">
    <subcellularLocation>
        <location evidence="1">Nucleus</location>
    </subcellularLocation>
</comment>
<protein>
    <recommendedName>
        <fullName evidence="11">C2H2-type domain-containing protein</fullName>
    </recommendedName>
</protein>
<keyword evidence="7" id="KW-0804">Transcription</keyword>
<dbReference type="GO" id="GO:0008270">
    <property type="term" value="F:zinc ion binding"/>
    <property type="evidence" value="ECO:0007669"/>
    <property type="project" value="UniProtKB-KW"/>
</dbReference>
<dbReference type="PANTHER" id="PTHR46179:SF13">
    <property type="entry name" value="C2H2-TYPE DOMAIN-CONTAINING PROTEIN"/>
    <property type="match status" value="1"/>
</dbReference>
<dbReference type="SMART" id="SM00355">
    <property type="entry name" value="ZnF_C2H2"/>
    <property type="match status" value="10"/>
</dbReference>
<keyword evidence="5" id="KW-0862">Zinc</keyword>
<dbReference type="Proteomes" id="UP001219525">
    <property type="component" value="Unassembled WGS sequence"/>
</dbReference>
<comment type="caution">
    <text evidence="12">The sequence shown here is derived from an EMBL/GenBank/DDBJ whole genome shotgun (WGS) entry which is preliminary data.</text>
</comment>